<evidence type="ECO:0000313" key="3">
    <source>
        <dbReference type="Proteomes" id="UP001383392"/>
    </source>
</evidence>
<feature type="non-terminal residue" evidence="2">
    <location>
        <position position="203"/>
    </location>
</feature>
<keyword evidence="3" id="KW-1185">Reference proteome</keyword>
<organism evidence="2 3">
    <name type="scientific">Candidatus Phytoplasma citri</name>
    <dbReference type="NCBI Taxonomy" id="180978"/>
    <lineage>
        <taxon>Bacteria</taxon>
        <taxon>Bacillati</taxon>
        <taxon>Mycoplasmatota</taxon>
        <taxon>Mollicutes</taxon>
        <taxon>Acholeplasmatales</taxon>
        <taxon>Acholeplasmataceae</taxon>
        <taxon>Candidatus Phytoplasma</taxon>
        <taxon>16SrII (Peanut WB group)</taxon>
    </lineage>
</organism>
<reference evidence="2 3" key="1">
    <citation type="journal article" date="2023" name="Int. J. Syst. Evol. Microbiol.">
        <title>The observation of taxonomic boundaries for the 16SrII and 16SrXXV phytoplasmas using genome-based delimitation.</title>
        <authorList>
            <person name="Rodrigues Jardim B."/>
            <person name="Tran-Nguyen L.T.T."/>
            <person name="Gambley C."/>
            <person name="Al-Sadi A.M."/>
            <person name="Al-Subhi A.M."/>
            <person name="Foissac X."/>
            <person name="Salar P."/>
            <person name="Cai H."/>
            <person name="Yang J.Y."/>
            <person name="Davis R."/>
            <person name="Jones L."/>
            <person name="Rodoni B."/>
            <person name="Constable F.E."/>
        </authorList>
    </citation>
    <scope>NUCLEOTIDE SEQUENCE [LARGE SCALE GENOMIC DNA]</scope>
    <source>
        <strain evidence="2">BAWM-OMN-P75</strain>
    </source>
</reference>
<evidence type="ECO:0000259" key="1">
    <source>
        <dbReference type="Pfam" id="PF13276"/>
    </source>
</evidence>
<dbReference type="RefSeq" id="WP_340482404.1">
    <property type="nucleotide sequence ID" value="NZ_JAOSJG010000006.1"/>
</dbReference>
<dbReference type="InterPro" id="IPR025948">
    <property type="entry name" value="HTH-like_dom"/>
</dbReference>
<evidence type="ECO:0000313" key="2">
    <source>
        <dbReference type="EMBL" id="MEK0309057.1"/>
    </source>
</evidence>
<accession>A0ABU8ZRC0</accession>
<protein>
    <submittedName>
        <fullName evidence="2">IS3 family transposase</fullName>
    </submittedName>
</protein>
<name>A0ABU8ZRC0_9MOLU</name>
<proteinExistence type="predicted"/>
<sequence length="203" mass="24915">MQKLKQKIELLQKMMEKIKKIDKKMVFYLVNQFQQTLNLTTILQTIQINRSTYYWLKIQNKLKEKEKKYLLQQKRIKALCLNYQYFYGHRKITDLYQKTFNEKISKKKVSTIMKKNDIRCRLRIKKIFTYCNLKNNLQIIPNLINQDFMTTKLYGHRKITDLYQKTFNEKISKKKVSTIMKKNDIRCRLRIKKIFTYCNLKNN</sequence>
<dbReference type="Pfam" id="PF13276">
    <property type="entry name" value="HTH_21"/>
    <property type="match status" value="2"/>
</dbReference>
<dbReference type="Proteomes" id="UP001383392">
    <property type="component" value="Unassembled WGS sequence"/>
</dbReference>
<feature type="domain" description="HTH-like" evidence="1">
    <location>
        <begin position="152"/>
        <end position="192"/>
    </location>
</feature>
<comment type="caution">
    <text evidence="2">The sequence shown here is derived from an EMBL/GenBank/DDBJ whole genome shotgun (WGS) entry which is preliminary data.</text>
</comment>
<dbReference type="EMBL" id="JAOSJG010000006">
    <property type="protein sequence ID" value="MEK0309057.1"/>
    <property type="molecule type" value="Genomic_DNA"/>
</dbReference>
<feature type="domain" description="HTH-like" evidence="1">
    <location>
        <begin position="74"/>
        <end position="125"/>
    </location>
</feature>
<gene>
    <name evidence="2" type="ORF">OC712_00975</name>
</gene>